<dbReference type="EMBL" id="AP005831">
    <property type="protein sequence ID" value="BAC84539.1"/>
    <property type="molecule type" value="Genomic_DNA"/>
</dbReference>
<proteinExistence type="predicted"/>
<organism evidence="1 2">
    <name type="scientific">Oryza sativa subsp. japonica</name>
    <name type="common">Rice</name>
    <dbReference type="NCBI Taxonomy" id="39947"/>
    <lineage>
        <taxon>Eukaryota</taxon>
        <taxon>Viridiplantae</taxon>
        <taxon>Streptophyta</taxon>
        <taxon>Embryophyta</taxon>
        <taxon>Tracheophyta</taxon>
        <taxon>Spermatophyta</taxon>
        <taxon>Magnoliopsida</taxon>
        <taxon>Liliopsida</taxon>
        <taxon>Poales</taxon>
        <taxon>Poaceae</taxon>
        <taxon>BOP clade</taxon>
        <taxon>Oryzoideae</taxon>
        <taxon>Oryzeae</taxon>
        <taxon>Oryzinae</taxon>
        <taxon>Oryza</taxon>
        <taxon>Oryza sativa</taxon>
    </lineage>
</organism>
<reference evidence="2" key="1">
    <citation type="journal article" date="2005" name="Nature">
        <title>The map-based sequence of the rice genome.</title>
        <authorList>
            <consortium name="International rice genome sequencing project (IRGSP)"/>
            <person name="Matsumoto T."/>
            <person name="Wu J."/>
            <person name="Kanamori H."/>
            <person name="Katayose Y."/>
            <person name="Fujisawa M."/>
            <person name="Namiki N."/>
            <person name="Mizuno H."/>
            <person name="Yamamoto K."/>
            <person name="Antonio B.A."/>
            <person name="Baba T."/>
            <person name="Sakata K."/>
            <person name="Nagamura Y."/>
            <person name="Aoki H."/>
            <person name="Arikawa K."/>
            <person name="Arita K."/>
            <person name="Bito T."/>
            <person name="Chiden Y."/>
            <person name="Fujitsuka N."/>
            <person name="Fukunaka R."/>
            <person name="Hamada M."/>
            <person name="Harada C."/>
            <person name="Hayashi A."/>
            <person name="Hijishita S."/>
            <person name="Honda M."/>
            <person name="Hosokawa S."/>
            <person name="Ichikawa Y."/>
            <person name="Idonuma A."/>
            <person name="Iijima M."/>
            <person name="Ikeda M."/>
            <person name="Ikeno M."/>
            <person name="Ito K."/>
            <person name="Ito S."/>
            <person name="Ito T."/>
            <person name="Ito Y."/>
            <person name="Ito Y."/>
            <person name="Iwabuchi A."/>
            <person name="Kamiya K."/>
            <person name="Karasawa W."/>
            <person name="Kurita K."/>
            <person name="Katagiri S."/>
            <person name="Kikuta A."/>
            <person name="Kobayashi H."/>
            <person name="Kobayashi N."/>
            <person name="Machita K."/>
            <person name="Maehara T."/>
            <person name="Masukawa M."/>
            <person name="Mizubayashi T."/>
            <person name="Mukai Y."/>
            <person name="Nagasaki H."/>
            <person name="Nagata Y."/>
            <person name="Naito S."/>
            <person name="Nakashima M."/>
            <person name="Nakama Y."/>
            <person name="Nakamichi Y."/>
            <person name="Nakamura M."/>
            <person name="Meguro A."/>
            <person name="Negishi M."/>
            <person name="Ohta I."/>
            <person name="Ohta T."/>
            <person name="Okamoto M."/>
            <person name="Ono N."/>
            <person name="Saji S."/>
            <person name="Sakaguchi M."/>
            <person name="Sakai K."/>
            <person name="Shibata M."/>
            <person name="Shimokawa T."/>
            <person name="Song J."/>
            <person name="Takazaki Y."/>
            <person name="Terasawa K."/>
            <person name="Tsugane M."/>
            <person name="Tsuji K."/>
            <person name="Ueda S."/>
            <person name="Waki K."/>
            <person name="Yamagata H."/>
            <person name="Yamamoto M."/>
            <person name="Yamamoto S."/>
            <person name="Yamane H."/>
            <person name="Yoshiki S."/>
            <person name="Yoshihara R."/>
            <person name="Yukawa K."/>
            <person name="Zhong H."/>
            <person name="Yano M."/>
            <person name="Yuan Q."/>
            <person name="Ouyang S."/>
            <person name="Liu J."/>
            <person name="Jones K.M."/>
            <person name="Gansberger K."/>
            <person name="Moffat K."/>
            <person name="Hill J."/>
            <person name="Bera J."/>
            <person name="Fadrosh D."/>
            <person name="Jin S."/>
            <person name="Johri S."/>
            <person name="Kim M."/>
            <person name="Overton L."/>
            <person name="Reardon M."/>
            <person name="Tsitrin T."/>
            <person name="Vuong H."/>
            <person name="Weaver B."/>
            <person name="Ciecko A."/>
            <person name="Tallon L."/>
            <person name="Jackson J."/>
            <person name="Pai G."/>
            <person name="Aken S.V."/>
            <person name="Utterback T."/>
            <person name="Reidmuller S."/>
            <person name="Feldblyum T."/>
            <person name="Hsiao J."/>
            <person name="Zismann V."/>
            <person name="Iobst S."/>
            <person name="de Vazeille A.R."/>
            <person name="Buell C.R."/>
            <person name="Ying K."/>
            <person name="Li Y."/>
            <person name="Lu T."/>
            <person name="Huang Y."/>
            <person name="Zhao Q."/>
            <person name="Feng Q."/>
            <person name="Zhang L."/>
            <person name="Zhu J."/>
            <person name="Weng Q."/>
            <person name="Mu J."/>
            <person name="Lu Y."/>
            <person name="Fan D."/>
            <person name="Liu Y."/>
            <person name="Guan J."/>
            <person name="Zhang Y."/>
            <person name="Yu S."/>
            <person name="Liu X."/>
            <person name="Zhang Y."/>
            <person name="Hong G."/>
            <person name="Han B."/>
            <person name="Choisne N."/>
            <person name="Demange N."/>
            <person name="Orjeda G."/>
            <person name="Samain S."/>
            <person name="Cattolico L."/>
            <person name="Pelletier E."/>
            <person name="Couloux A."/>
            <person name="Segurens B."/>
            <person name="Wincker P."/>
            <person name="D'Hont A."/>
            <person name="Scarpelli C."/>
            <person name="Weissenbach J."/>
            <person name="Salanoubat M."/>
            <person name="Quetier F."/>
            <person name="Yu Y."/>
            <person name="Kim H.R."/>
            <person name="Rambo T."/>
            <person name="Currie J."/>
            <person name="Collura K."/>
            <person name="Luo M."/>
            <person name="Yang T."/>
            <person name="Ammiraju J.S.S."/>
            <person name="Engler F."/>
            <person name="Soderlund C."/>
            <person name="Wing R.A."/>
            <person name="Palmer L.E."/>
            <person name="de la Bastide M."/>
            <person name="Spiegel L."/>
            <person name="Nascimento L."/>
            <person name="Zutavern T."/>
            <person name="O'Shaughnessy A."/>
            <person name="Dike S."/>
            <person name="Dedhia N."/>
            <person name="Preston R."/>
            <person name="Balija V."/>
            <person name="McCombie W.R."/>
            <person name="Chow T."/>
            <person name="Chen H."/>
            <person name="Chung M."/>
            <person name="Chen C."/>
            <person name="Shaw J."/>
            <person name="Wu H."/>
            <person name="Hsiao K."/>
            <person name="Chao Y."/>
            <person name="Chu M."/>
            <person name="Cheng C."/>
            <person name="Hour A."/>
            <person name="Lee P."/>
            <person name="Lin S."/>
            <person name="Lin Y."/>
            <person name="Liou J."/>
            <person name="Liu S."/>
            <person name="Hsing Y."/>
            <person name="Raghuvanshi S."/>
            <person name="Mohanty A."/>
            <person name="Bharti A.K."/>
            <person name="Gaur A."/>
            <person name="Gupta V."/>
            <person name="Kumar D."/>
            <person name="Ravi V."/>
            <person name="Vij S."/>
            <person name="Kapur A."/>
            <person name="Khurana P."/>
            <person name="Khurana P."/>
            <person name="Khurana J.P."/>
            <person name="Tyagi A.K."/>
            <person name="Gaikwad K."/>
            <person name="Singh A."/>
            <person name="Dalal V."/>
            <person name="Srivastava S."/>
            <person name="Dixit A."/>
            <person name="Pal A.K."/>
            <person name="Ghazi I.A."/>
            <person name="Yadav M."/>
            <person name="Pandit A."/>
            <person name="Bhargava A."/>
            <person name="Sureshbabu K."/>
            <person name="Batra K."/>
            <person name="Sharma T.R."/>
            <person name="Mohapatra T."/>
            <person name="Singh N.K."/>
            <person name="Messing J."/>
            <person name="Nelson A.B."/>
            <person name="Fuks G."/>
            <person name="Kavchok S."/>
            <person name="Keizer G."/>
            <person name="Linton E."/>
            <person name="Llaca V."/>
            <person name="Song R."/>
            <person name="Tanyolac B."/>
            <person name="Young S."/>
            <person name="Ho-Il K."/>
            <person name="Hahn J.H."/>
            <person name="Sangsakoo G."/>
            <person name="Vanavichit A."/>
            <person name="de Mattos Luiz.A.T."/>
            <person name="Zimmer P.D."/>
            <person name="Malone G."/>
            <person name="Dellagostin O."/>
            <person name="de Oliveira A.C."/>
            <person name="Bevan M."/>
            <person name="Bancroft I."/>
            <person name="Minx P."/>
            <person name="Cordum H."/>
            <person name="Wilson R."/>
            <person name="Cheng Z."/>
            <person name="Jin W."/>
            <person name="Jiang J."/>
            <person name="Leong S.A."/>
            <person name="Iwama H."/>
            <person name="Gojobori T."/>
            <person name="Itoh T."/>
            <person name="Niimura Y."/>
            <person name="Fujii Y."/>
            <person name="Habara T."/>
            <person name="Sakai H."/>
            <person name="Sato Y."/>
            <person name="Wilson G."/>
            <person name="Kumar K."/>
            <person name="McCouch S."/>
            <person name="Juretic N."/>
            <person name="Hoen D."/>
            <person name="Wright S."/>
            <person name="Bruskiewich R."/>
            <person name="Bureau T."/>
            <person name="Miyao A."/>
            <person name="Hirochika H."/>
            <person name="Nishikawa T."/>
            <person name="Kadowaki K."/>
            <person name="Sugiura M."/>
            <person name="Burr B."/>
            <person name="Sasaki T."/>
        </authorList>
    </citation>
    <scope>NUCLEOTIDE SEQUENCE [LARGE SCALE GENOMIC DNA]</scope>
    <source>
        <strain evidence="2">cv. Nipponbare</strain>
    </source>
</reference>
<accession>Q7EY23</accession>
<protein>
    <submittedName>
        <fullName evidence="1">Uncharacterized protein</fullName>
    </submittedName>
</protein>
<dbReference type="AlphaFoldDB" id="Q7EY23"/>
<dbReference type="Proteomes" id="UP000000763">
    <property type="component" value="Chromosome 7"/>
</dbReference>
<gene>
    <name evidence="1" type="primary">B1123E10.105</name>
</gene>
<reference evidence="2" key="2">
    <citation type="journal article" date="2008" name="Nucleic Acids Res.">
        <title>The rice annotation project database (RAP-DB): 2008 update.</title>
        <authorList>
            <consortium name="The rice annotation project (RAP)"/>
        </authorList>
    </citation>
    <scope>GENOME REANNOTATION</scope>
    <source>
        <strain evidence="2">cv. Nipponbare</strain>
    </source>
</reference>
<evidence type="ECO:0000313" key="2">
    <source>
        <dbReference type="Proteomes" id="UP000000763"/>
    </source>
</evidence>
<sequence length="82" mass="8811">MASVLEGLDGVVHIGAQINVLTSACPPIWPPPLLLSFTTTWISQWASMCGLDTKDVNELDGSHATARLGRRDRSISVRHADG</sequence>
<evidence type="ECO:0000313" key="1">
    <source>
        <dbReference type="EMBL" id="BAC84539.1"/>
    </source>
</evidence>
<name>Q7EY23_ORYSJ</name>